<dbReference type="KEGG" id="stri:C7M71_005395"/>
<keyword evidence="3" id="KW-1185">Reference proteome</keyword>
<dbReference type="GO" id="GO:0016137">
    <property type="term" value="P:glycoside metabolic process"/>
    <property type="evidence" value="ECO:0007669"/>
    <property type="project" value="UniProtKB-ARBA"/>
</dbReference>
<dbReference type="RefSeq" id="WP_111489352.1">
    <property type="nucleotide sequence ID" value="NZ_CP031264.1"/>
</dbReference>
<dbReference type="InterPro" id="IPR003737">
    <property type="entry name" value="GlcNAc_PI_deacetylase-related"/>
</dbReference>
<proteinExistence type="predicted"/>
<evidence type="ECO:0000313" key="2">
    <source>
        <dbReference type="EMBL" id="AXI76971.1"/>
    </source>
</evidence>
<dbReference type="OrthoDB" id="3514174at2"/>
<evidence type="ECO:0000256" key="1">
    <source>
        <dbReference type="ARBA" id="ARBA00022833"/>
    </source>
</evidence>
<gene>
    <name evidence="2" type="ORF">C7M71_005395</name>
</gene>
<protein>
    <submittedName>
        <fullName evidence="2">PIG-L family deacetylase</fullName>
    </submittedName>
</protein>
<dbReference type="GO" id="GO:0016811">
    <property type="term" value="F:hydrolase activity, acting on carbon-nitrogen (but not peptide) bonds, in linear amides"/>
    <property type="evidence" value="ECO:0007669"/>
    <property type="project" value="TreeGrafter"/>
</dbReference>
<dbReference type="AlphaFoldDB" id="A0A345STB6"/>
<reference evidence="3" key="1">
    <citation type="submission" date="2018-07" db="EMBL/GenBank/DDBJ databases">
        <title>Streptacidiphilus bronchialis DSM 106435 chromosome.</title>
        <authorList>
            <person name="Batra D."/>
            <person name="Gulvik C.A."/>
        </authorList>
    </citation>
    <scope>NUCLEOTIDE SEQUENCE [LARGE SCALE GENOMIC DNA]</scope>
    <source>
        <strain evidence="3">DSM 106435</strain>
    </source>
</reference>
<dbReference type="PANTHER" id="PTHR12993">
    <property type="entry name" value="N-ACETYLGLUCOSAMINYL-PHOSPHATIDYLINOSITOL DE-N-ACETYLASE-RELATED"/>
    <property type="match status" value="1"/>
</dbReference>
<name>A0A345STB6_9ACTN</name>
<dbReference type="InterPro" id="IPR024078">
    <property type="entry name" value="LmbE-like_dom_sf"/>
</dbReference>
<evidence type="ECO:0000313" key="3">
    <source>
        <dbReference type="Proteomes" id="UP000249340"/>
    </source>
</evidence>
<dbReference type="Gene3D" id="3.40.50.10320">
    <property type="entry name" value="LmbE-like"/>
    <property type="match status" value="1"/>
</dbReference>
<dbReference type="Pfam" id="PF02585">
    <property type="entry name" value="PIG-L"/>
    <property type="match status" value="1"/>
</dbReference>
<sequence>MTTVLIVVAHPDDAEIAMAMRILDYTQSGDRVRVHALTTGHTGSGTDLRRQECLAAGALLGISDYTFSQIPDSRFTSHRAQINAELFTVMRRDRPDIVYTHFPADQHLDHTVTSAEVTAVALREAANLTYFRSPYSTGFEPNEIFMGTAEHLQAKVAALACFTSQQQIDMATFTSLARNQYRQHVHHRVLERLPAEAHASELFSIARRLEFRPATAS</sequence>
<organism evidence="2 3">
    <name type="scientific">Peterkaempfera bronchialis</name>
    <dbReference type="NCBI Taxonomy" id="2126346"/>
    <lineage>
        <taxon>Bacteria</taxon>
        <taxon>Bacillati</taxon>
        <taxon>Actinomycetota</taxon>
        <taxon>Actinomycetes</taxon>
        <taxon>Kitasatosporales</taxon>
        <taxon>Streptomycetaceae</taxon>
        <taxon>Peterkaempfera</taxon>
    </lineage>
</organism>
<dbReference type="EMBL" id="CP031264">
    <property type="protein sequence ID" value="AXI76971.1"/>
    <property type="molecule type" value="Genomic_DNA"/>
</dbReference>
<dbReference type="Proteomes" id="UP000249340">
    <property type="component" value="Chromosome"/>
</dbReference>
<accession>A0A345STB6</accession>
<keyword evidence="1" id="KW-0862">Zinc</keyword>
<dbReference type="PANTHER" id="PTHR12993:SF26">
    <property type="entry name" value="1D-MYO-INOSITOL 2-ACETAMIDO-2-DEOXY-ALPHA-D-GLUCOPYRANOSIDE DEACETYLASE"/>
    <property type="match status" value="1"/>
</dbReference>
<dbReference type="SUPFAM" id="SSF102588">
    <property type="entry name" value="LmbE-like"/>
    <property type="match status" value="1"/>
</dbReference>